<accession>A0A2P2L305</accession>
<dbReference type="EMBL" id="GGEC01031873">
    <property type="protein sequence ID" value="MBX12357.1"/>
    <property type="molecule type" value="Transcribed_RNA"/>
</dbReference>
<dbReference type="AlphaFoldDB" id="A0A2P2L305"/>
<proteinExistence type="predicted"/>
<protein>
    <submittedName>
        <fullName evidence="1">Uncharacterized protein</fullName>
    </submittedName>
</protein>
<evidence type="ECO:0000313" key="1">
    <source>
        <dbReference type="EMBL" id="MBX12357.1"/>
    </source>
</evidence>
<name>A0A2P2L305_RHIMU</name>
<reference evidence="1" key="1">
    <citation type="submission" date="2018-02" db="EMBL/GenBank/DDBJ databases">
        <title>Rhizophora mucronata_Transcriptome.</title>
        <authorList>
            <person name="Meera S.P."/>
            <person name="Sreeshan A."/>
            <person name="Augustine A."/>
        </authorList>
    </citation>
    <scope>NUCLEOTIDE SEQUENCE</scope>
    <source>
        <tissue evidence="1">Leaf</tissue>
    </source>
</reference>
<organism evidence="1">
    <name type="scientific">Rhizophora mucronata</name>
    <name type="common">Asiatic mangrove</name>
    <dbReference type="NCBI Taxonomy" id="61149"/>
    <lineage>
        <taxon>Eukaryota</taxon>
        <taxon>Viridiplantae</taxon>
        <taxon>Streptophyta</taxon>
        <taxon>Embryophyta</taxon>
        <taxon>Tracheophyta</taxon>
        <taxon>Spermatophyta</taxon>
        <taxon>Magnoliopsida</taxon>
        <taxon>eudicotyledons</taxon>
        <taxon>Gunneridae</taxon>
        <taxon>Pentapetalae</taxon>
        <taxon>rosids</taxon>
        <taxon>fabids</taxon>
        <taxon>Malpighiales</taxon>
        <taxon>Rhizophoraceae</taxon>
        <taxon>Rhizophora</taxon>
    </lineage>
</organism>
<sequence length="36" mass="4339">MCARLHLHLRYSSNPNLASWWLWCKKRVIIVGCVKR</sequence>